<proteinExistence type="predicted"/>
<dbReference type="GO" id="GO:0005886">
    <property type="term" value="C:plasma membrane"/>
    <property type="evidence" value="ECO:0007669"/>
    <property type="project" value="UniProtKB-SubCell"/>
</dbReference>
<evidence type="ECO:0000256" key="3">
    <source>
        <dbReference type="ARBA" id="ARBA00022692"/>
    </source>
</evidence>
<accession>I0HRJ6</accession>
<dbReference type="PATRIC" id="fig|983917.3.peg.2222"/>
<gene>
    <name evidence="7" type="ordered locus">RGE_22920</name>
</gene>
<protein>
    <recommendedName>
        <fullName evidence="9">Cytochrome c oxidase subunit IV</fullName>
    </recommendedName>
</protein>
<dbReference type="InterPro" id="IPR005171">
    <property type="entry name" value="Cyt_c_oxidase_su4_prok"/>
</dbReference>
<evidence type="ECO:0000313" key="8">
    <source>
        <dbReference type="Proteomes" id="UP000007883"/>
    </source>
</evidence>
<keyword evidence="2" id="KW-1003">Cell membrane</keyword>
<dbReference type="AlphaFoldDB" id="I0HRJ6"/>
<dbReference type="Proteomes" id="UP000007883">
    <property type="component" value="Chromosome"/>
</dbReference>
<dbReference type="KEGG" id="rge:RGE_22920"/>
<sequence>MSRIDLVWAGLVAATLVTFAVGESGGADGAATWPVLLVFALALAKGAAVALDFMGLASAPALWRRIVLGWLGGVVALVLLAWWLARMT</sequence>
<keyword evidence="3 6" id="KW-0812">Transmembrane</keyword>
<feature type="transmembrane region" description="Helical" evidence="6">
    <location>
        <begin position="66"/>
        <end position="85"/>
    </location>
</feature>
<name>I0HRJ6_RUBGI</name>
<reference evidence="7 8" key="1">
    <citation type="journal article" date="2012" name="J. Bacteriol.">
        <title>Complete genome sequence of phototrophic betaproteobacterium Rubrivivax gelatinosus IL144.</title>
        <authorList>
            <person name="Nagashima S."/>
            <person name="Kamimura A."/>
            <person name="Shimizu T."/>
            <person name="Nakamura-isaki S."/>
            <person name="Aono E."/>
            <person name="Sakamoto K."/>
            <person name="Ichikawa N."/>
            <person name="Nakazawa H."/>
            <person name="Sekine M."/>
            <person name="Yamazaki S."/>
            <person name="Fujita N."/>
            <person name="Shimada K."/>
            <person name="Hanada S."/>
            <person name="Nagashima K.V.P."/>
        </authorList>
    </citation>
    <scope>NUCLEOTIDE SEQUENCE [LARGE SCALE GENOMIC DNA]</scope>
    <source>
        <strain evidence="8">NBRC 100245 / IL144</strain>
    </source>
</reference>
<dbReference type="EMBL" id="AP012320">
    <property type="protein sequence ID" value="BAL95633.1"/>
    <property type="molecule type" value="Genomic_DNA"/>
</dbReference>
<dbReference type="Pfam" id="PF03626">
    <property type="entry name" value="COX4_pro"/>
    <property type="match status" value="1"/>
</dbReference>
<evidence type="ECO:0000256" key="2">
    <source>
        <dbReference type="ARBA" id="ARBA00022475"/>
    </source>
</evidence>
<evidence type="ECO:0000256" key="4">
    <source>
        <dbReference type="ARBA" id="ARBA00022989"/>
    </source>
</evidence>
<comment type="subcellular location">
    <subcellularLocation>
        <location evidence="1">Cell membrane</location>
        <topology evidence="1">Multi-pass membrane protein</topology>
    </subcellularLocation>
</comment>
<evidence type="ECO:0000256" key="5">
    <source>
        <dbReference type="ARBA" id="ARBA00023136"/>
    </source>
</evidence>
<keyword evidence="8" id="KW-1185">Reference proteome</keyword>
<evidence type="ECO:0000313" key="7">
    <source>
        <dbReference type="EMBL" id="BAL95633.1"/>
    </source>
</evidence>
<keyword evidence="5 6" id="KW-0472">Membrane</keyword>
<feature type="transmembrane region" description="Helical" evidence="6">
    <location>
        <begin position="32"/>
        <end position="54"/>
    </location>
</feature>
<dbReference type="eggNOG" id="ENOG5033477">
    <property type="taxonomic scope" value="Bacteria"/>
</dbReference>
<keyword evidence="4 6" id="KW-1133">Transmembrane helix</keyword>
<evidence type="ECO:0000256" key="6">
    <source>
        <dbReference type="SAM" id="Phobius"/>
    </source>
</evidence>
<evidence type="ECO:0000256" key="1">
    <source>
        <dbReference type="ARBA" id="ARBA00004651"/>
    </source>
</evidence>
<dbReference type="RefSeq" id="WP_014428495.1">
    <property type="nucleotide sequence ID" value="NC_017075.1"/>
</dbReference>
<evidence type="ECO:0008006" key="9">
    <source>
        <dbReference type="Google" id="ProtNLM"/>
    </source>
</evidence>
<organism evidence="7 8">
    <name type="scientific">Rubrivivax gelatinosus (strain NBRC 100245 / IL144)</name>
    <dbReference type="NCBI Taxonomy" id="983917"/>
    <lineage>
        <taxon>Bacteria</taxon>
        <taxon>Pseudomonadati</taxon>
        <taxon>Pseudomonadota</taxon>
        <taxon>Betaproteobacteria</taxon>
        <taxon>Burkholderiales</taxon>
        <taxon>Sphaerotilaceae</taxon>
        <taxon>Rubrivivax</taxon>
    </lineage>
</organism>
<dbReference type="HOGENOM" id="CLU_175439_1_0_4"/>
<dbReference type="STRING" id="983917.RGE_22920"/>